<comment type="subcellular location">
    <subcellularLocation>
        <location evidence="2">Golgi apparatus</location>
        <location evidence="2">trans-Golgi network membrane</location>
        <topology evidence="2">Multi-pass membrane protein</topology>
    </subcellularLocation>
    <subcellularLocation>
        <location evidence="19">Membrane</location>
        <topology evidence="19">Multi-pass membrane protein</topology>
    </subcellularLocation>
</comment>
<feature type="active site" description="4-aspartylphosphate intermediate" evidence="16">
    <location>
        <position position="608"/>
    </location>
</feature>
<evidence type="ECO:0000256" key="20">
    <source>
        <dbReference type="SAM" id="Coils"/>
    </source>
</evidence>
<feature type="binding site" evidence="17">
    <location>
        <position position="1003"/>
    </location>
    <ligand>
        <name>ATP</name>
        <dbReference type="ChEBI" id="CHEBI:30616"/>
    </ligand>
</feature>
<evidence type="ECO:0000256" key="17">
    <source>
        <dbReference type="PIRSR" id="PIRSR606539-2"/>
    </source>
</evidence>
<feature type="compositionally biased region" description="Low complexity" evidence="21">
    <location>
        <begin position="75"/>
        <end position="84"/>
    </location>
</feature>
<dbReference type="OrthoDB" id="377733at2759"/>
<dbReference type="GO" id="GO:0006892">
    <property type="term" value="P:post-Golgi vesicle-mediated transport"/>
    <property type="evidence" value="ECO:0007669"/>
    <property type="project" value="TreeGrafter"/>
</dbReference>
<feature type="transmembrane region" description="Helical" evidence="19">
    <location>
        <begin position="1058"/>
        <end position="1077"/>
    </location>
</feature>
<feature type="binding site" evidence="17">
    <location>
        <position position="979"/>
    </location>
    <ligand>
        <name>ATP</name>
        <dbReference type="ChEBI" id="CHEBI:30616"/>
    </ligand>
</feature>
<feature type="binding site" evidence="17">
    <location>
        <position position="702"/>
    </location>
    <ligand>
        <name>ATP</name>
        <dbReference type="ChEBI" id="CHEBI:30616"/>
    </ligand>
</feature>
<feature type="binding site" evidence="17">
    <location>
        <position position="608"/>
    </location>
    <ligand>
        <name>ATP</name>
        <dbReference type="ChEBI" id="CHEBI:30616"/>
    </ligand>
</feature>
<dbReference type="FunFam" id="3.40.50.1000:FF:000010">
    <property type="entry name" value="Phospholipid-transporting ATPase"/>
    <property type="match status" value="1"/>
</dbReference>
<feature type="transmembrane region" description="Helical" evidence="19">
    <location>
        <begin position="1174"/>
        <end position="1193"/>
    </location>
</feature>
<dbReference type="CDD" id="cd02073">
    <property type="entry name" value="P-type_ATPase_APLT_Dnf-like"/>
    <property type="match status" value="1"/>
</dbReference>
<dbReference type="Gene3D" id="3.40.50.1000">
    <property type="entry name" value="HAD superfamily/HAD-like"/>
    <property type="match status" value="1"/>
</dbReference>
<reference evidence="24 25" key="1">
    <citation type="journal article" date="2015" name="BMC Genomics">
        <title>Gene expression during zombie ant biting behavior reflects the complexity underlying fungal parasitic behavioral manipulation.</title>
        <authorList>
            <person name="de Bekker C."/>
            <person name="Ohm R.A."/>
            <person name="Loreto R.G."/>
            <person name="Sebastian A."/>
            <person name="Albert I."/>
            <person name="Merrow M."/>
            <person name="Brachmann A."/>
            <person name="Hughes D.P."/>
        </authorList>
    </citation>
    <scope>NUCLEOTIDE SEQUENCE [LARGE SCALE GENOMIC DNA]</scope>
    <source>
        <strain evidence="24 25">SC16a</strain>
    </source>
</reference>
<dbReference type="SUPFAM" id="SSF56784">
    <property type="entry name" value="HAD-like"/>
    <property type="match status" value="1"/>
</dbReference>
<evidence type="ECO:0000256" key="3">
    <source>
        <dbReference type="ARBA" id="ARBA00008109"/>
    </source>
</evidence>
<reference evidence="24 25" key="2">
    <citation type="journal article" date="2017" name="Sci. Rep.">
        <title>Ant-infecting Ophiocordyceps genomes reveal a high diversity of potential behavioral manipulation genes and a possible major role for enterotoxins.</title>
        <authorList>
            <person name="de Bekker C."/>
            <person name="Ohm R.A."/>
            <person name="Evans H.C."/>
            <person name="Brachmann A."/>
            <person name="Hughes D.P."/>
        </authorList>
    </citation>
    <scope>NUCLEOTIDE SEQUENCE [LARGE SCALE GENOMIC DNA]</scope>
    <source>
        <strain evidence="24 25">SC16a</strain>
    </source>
</reference>
<dbReference type="EMBL" id="LAZP02000254">
    <property type="protein sequence ID" value="PFH58796.1"/>
    <property type="molecule type" value="Genomic_DNA"/>
</dbReference>
<dbReference type="InterPro" id="IPR023214">
    <property type="entry name" value="HAD_sf"/>
</dbReference>
<dbReference type="InterPro" id="IPR018303">
    <property type="entry name" value="ATPase_P-typ_P_site"/>
</dbReference>
<dbReference type="NCBIfam" id="TIGR01652">
    <property type="entry name" value="ATPase-Plipid"/>
    <property type="match status" value="1"/>
</dbReference>
<dbReference type="InterPro" id="IPR008250">
    <property type="entry name" value="ATPase_P-typ_transduc_dom_A_sf"/>
</dbReference>
<feature type="binding site" evidence="17">
    <location>
        <position position="1004"/>
    </location>
    <ligand>
        <name>ATP</name>
        <dbReference type="ChEBI" id="CHEBI:30616"/>
    </ligand>
</feature>
<evidence type="ECO:0000256" key="10">
    <source>
        <dbReference type="ARBA" id="ARBA00022989"/>
    </source>
</evidence>
<dbReference type="Proteomes" id="UP000037136">
    <property type="component" value="Unassembled WGS sequence"/>
</dbReference>
<dbReference type="GO" id="GO:0045332">
    <property type="term" value="P:phospholipid translocation"/>
    <property type="evidence" value="ECO:0007669"/>
    <property type="project" value="TreeGrafter"/>
</dbReference>
<feature type="compositionally biased region" description="Polar residues" evidence="21">
    <location>
        <begin position="186"/>
        <end position="199"/>
    </location>
</feature>
<evidence type="ECO:0000256" key="4">
    <source>
        <dbReference type="ARBA" id="ARBA00022692"/>
    </source>
</evidence>
<evidence type="ECO:0000256" key="13">
    <source>
        <dbReference type="ARBA" id="ARBA00034036"/>
    </source>
</evidence>
<evidence type="ECO:0000256" key="16">
    <source>
        <dbReference type="PIRSR" id="PIRSR606539-1"/>
    </source>
</evidence>
<dbReference type="GO" id="GO:0005524">
    <property type="term" value="F:ATP binding"/>
    <property type="evidence" value="ECO:0007669"/>
    <property type="project" value="UniProtKB-UniRule"/>
</dbReference>
<dbReference type="FunFam" id="3.40.1110.10:FF:000047">
    <property type="entry name" value="Phospholipid-transporting ATPase"/>
    <property type="match status" value="1"/>
</dbReference>
<feature type="domain" description="P-type ATPase N-terminal" evidence="22">
    <location>
        <begin position="227"/>
        <end position="293"/>
    </location>
</feature>
<dbReference type="STRING" id="268505.A0A2A9PDA0"/>
<dbReference type="SFLD" id="SFLDF00027">
    <property type="entry name" value="p-type_atpase"/>
    <property type="match status" value="1"/>
</dbReference>
<evidence type="ECO:0000256" key="11">
    <source>
        <dbReference type="ARBA" id="ARBA00023034"/>
    </source>
</evidence>
<dbReference type="GO" id="GO:0016887">
    <property type="term" value="F:ATP hydrolysis activity"/>
    <property type="evidence" value="ECO:0007669"/>
    <property type="project" value="InterPro"/>
</dbReference>
<name>A0A2A9PDA0_OPHUN</name>
<evidence type="ECO:0000256" key="21">
    <source>
        <dbReference type="SAM" id="MobiDB-lite"/>
    </source>
</evidence>
<dbReference type="Pfam" id="PF13246">
    <property type="entry name" value="Cation_ATPase"/>
    <property type="match status" value="1"/>
</dbReference>
<dbReference type="Pfam" id="PF16212">
    <property type="entry name" value="PhoLip_ATPase_C"/>
    <property type="match status" value="1"/>
</dbReference>
<feature type="compositionally biased region" description="Basic and acidic residues" evidence="21">
    <location>
        <begin position="1"/>
        <end position="12"/>
    </location>
</feature>
<evidence type="ECO:0000256" key="14">
    <source>
        <dbReference type="ARBA" id="ARBA00049128"/>
    </source>
</evidence>
<evidence type="ECO:0000256" key="9">
    <source>
        <dbReference type="ARBA" id="ARBA00022967"/>
    </source>
</evidence>
<keyword evidence="5 18" id="KW-0479">Metal-binding</keyword>
<feature type="transmembrane region" description="Helical" evidence="19">
    <location>
        <begin position="1097"/>
        <end position="1119"/>
    </location>
</feature>
<dbReference type="SUPFAM" id="SSF81665">
    <property type="entry name" value="Calcium ATPase, transmembrane domain M"/>
    <property type="match status" value="1"/>
</dbReference>
<comment type="cofactor">
    <cofactor evidence="1 18">
        <name>Mg(2+)</name>
        <dbReference type="ChEBI" id="CHEBI:18420"/>
    </cofactor>
</comment>
<feature type="transmembrane region" description="Helical" evidence="19">
    <location>
        <begin position="1205"/>
        <end position="1224"/>
    </location>
</feature>
<feature type="binding site" evidence="17">
    <location>
        <position position="799"/>
    </location>
    <ligand>
        <name>ATP</name>
        <dbReference type="ChEBI" id="CHEBI:30616"/>
    </ligand>
</feature>
<dbReference type="InterPro" id="IPR044492">
    <property type="entry name" value="P_typ_ATPase_HD_dom"/>
</dbReference>
<keyword evidence="4 19" id="KW-0812">Transmembrane</keyword>
<dbReference type="FunFam" id="2.70.150.10:FF:000026">
    <property type="entry name" value="Phospholipid-transporting ATPase"/>
    <property type="match status" value="1"/>
</dbReference>
<dbReference type="Gene3D" id="2.70.150.10">
    <property type="entry name" value="Calcium-transporting ATPase, cytoplasmic transduction domain A"/>
    <property type="match status" value="1"/>
</dbReference>
<dbReference type="SFLD" id="SFLDS00003">
    <property type="entry name" value="Haloacid_Dehalogenase"/>
    <property type="match status" value="1"/>
</dbReference>
<feature type="transmembrane region" description="Helical" evidence="19">
    <location>
        <begin position="544"/>
        <end position="565"/>
    </location>
</feature>
<feature type="binding site" evidence="17">
    <location>
        <position position="882"/>
    </location>
    <ligand>
        <name>ATP</name>
        <dbReference type="ChEBI" id="CHEBI:30616"/>
    </ligand>
</feature>
<dbReference type="GO" id="GO:0032456">
    <property type="term" value="P:endocytic recycling"/>
    <property type="evidence" value="ECO:0007669"/>
    <property type="project" value="TreeGrafter"/>
</dbReference>
<feature type="binding site" evidence="18">
    <location>
        <position position="608"/>
    </location>
    <ligand>
        <name>Mg(2+)</name>
        <dbReference type="ChEBI" id="CHEBI:18420"/>
    </ligand>
</feature>
<feature type="region of interest" description="Disordered" evidence="21">
    <location>
        <begin position="181"/>
        <end position="202"/>
    </location>
</feature>
<feature type="transmembrane region" description="Helical" evidence="19">
    <location>
        <begin position="290"/>
        <end position="309"/>
    </location>
</feature>
<dbReference type="InterPro" id="IPR032630">
    <property type="entry name" value="P_typ_ATPase_c"/>
</dbReference>
<dbReference type="GO" id="GO:0000287">
    <property type="term" value="F:magnesium ion binding"/>
    <property type="evidence" value="ECO:0007669"/>
    <property type="project" value="UniProtKB-UniRule"/>
</dbReference>
<keyword evidence="7 17" id="KW-0067">ATP-binding</keyword>
<evidence type="ECO:0000256" key="7">
    <source>
        <dbReference type="ARBA" id="ARBA00022840"/>
    </source>
</evidence>
<keyword evidence="20" id="KW-0175">Coiled coil</keyword>
<feature type="binding site" evidence="18">
    <location>
        <position position="610"/>
    </location>
    <ligand>
        <name>Mg(2+)</name>
        <dbReference type="ChEBI" id="CHEBI:18420"/>
    </ligand>
</feature>
<feature type="binding site" evidence="17">
    <location>
        <position position="881"/>
    </location>
    <ligand>
        <name>ATP</name>
        <dbReference type="ChEBI" id="CHEBI:30616"/>
    </ligand>
</feature>
<feature type="domain" description="P-type ATPase C-terminal" evidence="23">
    <location>
        <begin position="1026"/>
        <end position="1278"/>
    </location>
</feature>
<dbReference type="InterPro" id="IPR001757">
    <property type="entry name" value="P_typ_ATPase"/>
</dbReference>
<dbReference type="SFLD" id="SFLDG00002">
    <property type="entry name" value="C1.7:_P-type_atpase_like"/>
    <property type="match status" value="1"/>
</dbReference>
<feature type="binding site" evidence="17">
    <location>
        <position position="609"/>
    </location>
    <ligand>
        <name>ATP</name>
        <dbReference type="ChEBI" id="CHEBI:30616"/>
    </ligand>
</feature>
<feature type="transmembrane region" description="Helical" evidence="19">
    <location>
        <begin position="490"/>
        <end position="513"/>
    </location>
</feature>
<dbReference type="InterPro" id="IPR032631">
    <property type="entry name" value="P-type_ATPase_N"/>
</dbReference>
<dbReference type="SUPFAM" id="SSF81653">
    <property type="entry name" value="Calcium ATPase, transduction domain A"/>
    <property type="match status" value="1"/>
</dbReference>
<comment type="catalytic activity">
    <reaction evidence="13 19">
        <text>ATP + H2O + phospholipidSide 1 = ADP + phosphate + phospholipidSide 2.</text>
        <dbReference type="EC" id="7.6.2.1"/>
    </reaction>
</comment>
<keyword evidence="6 17" id="KW-0547">Nucleotide-binding</keyword>
<feature type="region of interest" description="Disordered" evidence="21">
    <location>
        <begin position="1"/>
        <end position="89"/>
    </location>
</feature>
<dbReference type="PROSITE" id="PS00154">
    <property type="entry name" value="ATPASE_E1_E2"/>
    <property type="match status" value="1"/>
</dbReference>
<evidence type="ECO:0000259" key="23">
    <source>
        <dbReference type="Pfam" id="PF16212"/>
    </source>
</evidence>
<evidence type="ECO:0000256" key="2">
    <source>
        <dbReference type="ARBA" id="ARBA00004166"/>
    </source>
</evidence>
<comment type="caution">
    <text evidence="24">The sequence shown here is derived from an EMBL/GenBank/DDBJ whole genome shotgun (WGS) entry which is preliminary data.</text>
</comment>
<dbReference type="InterPro" id="IPR036412">
    <property type="entry name" value="HAD-like_sf"/>
</dbReference>
<evidence type="ECO:0000313" key="24">
    <source>
        <dbReference type="EMBL" id="PFH58796.1"/>
    </source>
</evidence>
<feature type="binding site" evidence="18">
    <location>
        <position position="1000"/>
    </location>
    <ligand>
        <name>Mg(2+)</name>
        <dbReference type="ChEBI" id="CHEBI:18420"/>
    </ligand>
</feature>
<dbReference type="NCBIfam" id="TIGR01494">
    <property type="entry name" value="ATPase_P-type"/>
    <property type="match status" value="1"/>
</dbReference>
<dbReference type="PANTHER" id="PTHR24092">
    <property type="entry name" value="PROBABLE PHOSPHOLIPID-TRANSPORTING ATPASE"/>
    <property type="match status" value="1"/>
</dbReference>
<gene>
    <name evidence="24" type="ORF">XA68_13188</name>
</gene>
<accession>A0A2A9PDA0</accession>
<organism evidence="24 25">
    <name type="scientific">Ophiocordyceps unilateralis</name>
    <name type="common">Zombie-ant fungus</name>
    <name type="synonym">Torrubia unilateralis</name>
    <dbReference type="NCBI Taxonomy" id="268505"/>
    <lineage>
        <taxon>Eukaryota</taxon>
        <taxon>Fungi</taxon>
        <taxon>Dikarya</taxon>
        <taxon>Ascomycota</taxon>
        <taxon>Pezizomycotina</taxon>
        <taxon>Sordariomycetes</taxon>
        <taxon>Hypocreomycetidae</taxon>
        <taxon>Hypocreales</taxon>
        <taxon>Ophiocordycipitaceae</taxon>
        <taxon>Ophiocordyceps</taxon>
    </lineage>
</organism>
<feature type="binding site" evidence="17">
    <location>
        <position position="610"/>
    </location>
    <ligand>
        <name>ATP</name>
        <dbReference type="ChEBI" id="CHEBI:30616"/>
    </ligand>
</feature>
<comment type="catalytic activity">
    <reaction evidence="14">
        <text>a 1,2-diacyl-sn-glycero-3-phosphoethanolamine(out) + ATP + H2O = a 1,2-diacyl-sn-glycero-3-phosphoethanolamine(in) + ADP + phosphate + H(+)</text>
        <dbReference type="Rhea" id="RHEA:66132"/>
        <dbReference type="ChEBI" id="CHEBI:15377"/>
        <dbReference type="ChEBI" id="CHEBI:15378"/>
        <dbReference type="ChEBI" id="CHEBI:30616"/>
        <dbReference type="ChEBI" id="CHEBI:43474"/>
        <dbReference type="ChEBI" id="CHEBI:64612"/>
        <dbReference type="ChEBI" id="CHEBI:456216"/>
    </reaction>
    <physiologicalReaction direction="left-to-right" evidence="14">
        <dbReference type="Rhea" id="RHEA:66133"/>
    </physiologicalReaction>
</comment>
<evidence type="ECO:0000256" key="8">
    <source>
        <dbReference type="ARBA" id="ARBA00022842"/>
    </source>
</evidence>
<dbReference type="Gene3D" id="3.40.1110.10">
    <property type="entry name" value="Calcium-transporting ATPase, cytoplasmic domain N"/>
    <property type="match status" value="1"/>
</dbReference>
<feature type="binding site" evidence="18">
    <location>
        <position position="1004"/>
    </location>
    <ligand>
        <name>Mg(2+)</name>
        <dbReference type="ChEBI" id="CHEBI:18420"/>
    </ligand>
</feature>
<feature type="binding site" evidence="17">
    <location>
        <position position="973"/>
    </location>
    <ligand>
        <name>ATP</name>
        <dbReference type="ChEBI" id="CHEBI:30616"/>
    </ligand>
</feature>
<evidence type="ECO:0000256" key="5">
    <source>
        <dbReference type="ARBA" id="ARBA00022723"/>
    </source>
</evidence>
<evidence type="ECO:0000256" key="12">
    <source>
        <dbReference type="ARBA" id="ARBA00023136"/>
    </source>
</evidence>
<keyword evidence="12 19" id="KW-0472">Membrane</keyword>
<dbReference type="EC" id="7.6.2.1" evidence="19"/>
<keyword evidence="11" id="KW-0333">Golgi apparatus</keyword>
<evidence type="ECO:0000256" key="18">
    <source>
        <dbReference type="PIRSR" id="PIRSR606539-3"/>
    </source>
</evidence>
<evidence type="ECO:0000313" key="25">
    <source>
        <dbReference type="Proteomes" id="UP000037136"/>
    </source>
</evidence>
<dbReference type="GO" id="GO:0090556">
    <property type="term" value="F:phosphatidylserine floppase activity"/>
    <property type="evidence" value="ECO:0007669"/>
    <property type="project" value="RHEA"/>
</dbReference>
<feature type="binding site" evidence="17">
    <location>
        <position position="766"/>
    </location>
    <ligand>
        <name>ATP</name>
        <dbReference type="ChEBI" id="CHEBI:30616"/>
    </ligand>
</feature>
<dbReference type="SUPFAM" id="SSF81660">
    <property type="entry name" value="Metal cation-transporting ATPase, ATP-binding domain N"/>
    <property type="match status" value="1"/>
</dbReference>
<feature type="binding site" evidence="17">
    <location>
        <position position="880"/>
    </location>
    <ligand>
        <name>ATP</name>
        <dbReference type="ChEBI" id="CHEBI:30616"/>
    </ligand>
</feature>
<dbReference type="GO" id="GO:0005886">
    <property type="term" value="C:plasma membrane"/>
    <property type="evidence" value="ECO:0007669"/>
    <property type="project" value="TreeGrafter"/>
</dbReference>
<evidence type="ECO:0000256" key="15">
    <source>
        <dbReference type="ARBA" id="ARBA00051303"/>
    </source>
</evidence>
<feature type="transmembrane region" description="Helical" evidence="19">
    <location>
        <begin position="1140"/>
        <end position="1162"/>
    </location>
</feature>
<evidence type="ECO:0000256" key="1">
    <source>
        <dbReference type="ARBA" id="ARBA00001946"/>
    </source>
</evidence>
<evidence type="ECO:0000259" key="22">
    <source>
        <dbReference type="Pfam" id="PF16209"/>
    </source>
</evidence>
<comment type="similarity">
    <text evidence="3 19">Belongs to the cation transport ATPase (P-type) (TC 3.A.3) family. Type IV subfamily.</text>
</comment>
<evidence type="ECO:0000256" key="19">
    <source>
        <dbReference type="RuleBase" id="RU362033"/>
    </source>
</evidence>
<keyword evidence="25" id="KW-1185">Reference proteome</keyword>
<dbReference type="PRINTS" id="PR00119">
    <property type="entry name" value="CATATPASE"/>
</dbReference>
<feature type="transmembrane region" description="Helical" evidence="19">
    <location>
        <begin position="1244"/>
        <end position="1263"/>
    </location>
</feature>
<protein>
    <recommendedName>
        <fullName evidence="19">Phospholipid-transporting ATPase</fullName>
        <ecNumber evidence="19">7.6.2.1</ecNumber>
    </recommendedName>
</protein>
<dbReference type="InterPro" id="IPR023299">
    <property type="entry name" value="ATPase_P-typ_cyto_dom_N"/>
</dbReference>
<keyword evidence="9 19" id="KW-1278">Translocase</keyword>
<evidence type="ECO:0000256" key="6">
    <source>
        <dbReference type="ARBA" id="ARBA00022741"/>
    </source>
</evidence>
<keyword evidence="8 18" id="KW-0460">Magnesium</keyword>
<sequence length="1358" mass="151548">MAGPPSRHDAHHGGAHHGGSSLKREDLLLDLDSDQPAYNDGQRSTLTDDDLLRAHALDDTPPQRRPSVSYDDFVGASGPSSGPSPLTPHTPYLAKHYSQTSDLDHYQRYVDDFDDYPADADSYYHRAASAAPGQPARNNARNRNSVLSLGGGLLGRVKNKLGMGEGYSEMDLPLTEPGQERLASAASASNGSQHKNPNKASKFDMGNFKFGFGRNKPDPSTLGPRVIHLNNPPANAANKYVDNHISTAKYNFATFLPKFLLEQFSKFANVFFLFTAGLQQIPGLSPTNRYTTIAPLLIVLFISAGKELVEDYRRKQADNALNTSKARVLRGSSFTENKWIDVGVGDVIRVQSEEPFPADLVLLASSEPDGLCYIETANLDGETNLKIKQALPETSAMVSPSELSRLGGRIKSEQPNSSLYTYEATLTMQAGGGEKELALNPEQLLLRGATLRNTPWIHGVVVFTGHETKLMRNATAAPIKRTKVERQLNWLVLVLVGILLVLSVICTIGDLVLRSVQGDGLQYLYLDRINSAGNVTRTFARDMVTYWVLFSSLVPISLFVTVELVKYWHGILINDDLDMYHDKTDTPATCRTSSLVEELGMVEYVFSDKTGTLTCNQMAFKQCTIAGIQYAEEVPEDRRAASLDDADSTMYDFGRLRANLAEGHETAGAIDHFLTLLAICHTVIPEMTDKGQVRYQAASPDEGALVSGAVDLGYRFTARKPRSVIIEAGGRTLEYELLAVCEFNSSRKRMSAIYRCPDGKIRCYCKGADTVVLERLNDKNPHVEATLRHLEEYASEGLRTLCLAMREIPQQEFDEWYQVFDAAATTVGGNRAEELDKAAEVIEHDLFLLGATAIEDRLQDGVPETIHTLQQANIKVWVLTGDRQETAINIGMSCKLLSEDMMLLMVNEETASATADNLRRKLEAIRTQADGTIETETLALIIDGKSLTFALERELEKTFLDLAVMCKAVICCRVSPLQKALVVKLVKKYQKESILLAIGDGANDVSMIQAAHIGVGISGMEGLQAARSADVAIAQFRYLRKLLLVHGAWSYQRVSKTILFSFYKNIALYMTQFWYTFQNVFSGQVIYESWTLSFYNVFYTVLPPLALGILDQFVSARLLDRYPQLYMMGQNNYSFKLRVFAEWIGNAFYHSLLLYIFSWLIWSGDLVMGDGTTAGHWVWGTALYGAVLLTVLGKAALVTSNWTKYHVLAIPGSMAIWFVFIAAYGSVAPLVGLSTEYRGVVPRLFSSPVFWLQTVALATLCLLRDFSWKYAKRMYRPQTYHHIQEIQKYNIQDYRPRMEQFQKAIRKVRQVQRMRKQRGYAFSQADESQTRVLQAYDTTKNRGRYGEMESSRAAAPRR</sequence>
<feature type="compositionally biased region" description="Basic and acidic residues" evidence="21">
    <location>
        <begin position="50"/>
        <end position="62"/>
    </location>
</feature>
<comment type="catalytic activity">
    <reaction evidence="15">
        <text>a 1,2-diacyl-sn-glycero-3-phospho-L-serine(out) + ATP + H2O = a 1,2-diacyl-sn-glycero-3-phospho-L-serine(in) + ADP + phosphate + H(+)</text>
        <dbReference type="Rhea" id="RHEA:38567"/>
        <dbReference type="ChEBI" id="CHEBI:15377"/>
        <dbReference type="ChEBI" id="CHEBI:15378"/>
        <dbReference type="ChEBI" id="CHEBI:30616"/>
        <dbReference type="ChEBI" id="CHEBI:43474"/>
        <dbReference type="ChEBI" id="CHEBI:57262"/>
        <dbReference type="ChEBI" id="CHEBI:456216"/>
    </reaction>
    <physiologicalReaction direction="left-to-right" evidence="15">
        <dbReference type="Rhea" id="RHEA:38568"/>
    </physiologicalReaction>
</comment>
<feature type="binding site" evidence="17">
    <location>
        <position position="743"/>
    </location>
    <ligand>
        <name>ATP</name>
        <dbReference type="ChEBI" id="CHEBI:30616"/>
    </ligand>
</feature>
<dbReference type="GO" id="GO:0005802">
    <property type="term" value="C:trans-Golgi network"/>
    <property type="evidence" value="ECO:0007669"/>
    <property type="project" value="UniProtKB-ARBA"/>
</dbReference>
<keyword evidence="10 19" id="KW-1133">Transmembrane helix</keyword>
<dbReference type="PANTHER" id="PTHR24092:SF150">
    <property type="entry name" value="PHOSPHOLIPID-TRANSPORTING ATPASE"/>
    <property type="match status" value="1"/>
</dbReference>
<dbReference type="Pfam" id="PF16209">
    <property type="entry name" value="PhoLip_ATPase_N"/>
    <property type="match status" value="1"/>
</dbReference>
<dbReference type="InterPro" id="IPR006539">
    <property type="entry name" value="P-type_ATPase_IV"/>
</dbReference>
<proteinExistence type="inferred from homology"/>
<feature type="coiled-coil region" evidence="20">
    <location>
        <begin position="908"/>
        <end position="935"/>
    </location>
</feature>
<dbReference type="InterPro" id="IPR023298">
    <property type="entry name" value="ATPase_P-typ_TM_dom_sf"/>
</dbReference>